<reference evidence="2" key="1">
    <citation type="submission" date="2023-05" db="EMBL/GenBank/DDBJ databases">
        <authorList>
            <person name="Stuckert A."/>
        </authorList>
    </citation>
    <scope>NUCLEOTIDE SEQUENCE</scope>
</reference>
<keyword evidence="3" id="KW-1185">Reference proteome</keyword>
<name>A0ABN9EA01_9NEOB</name>
<evidence type="ECO:0000256" key="1">
    <source>
        <dbReference type="SAM" id="MobiDB-lite"/>
    </source>
</evidence>
<dbReference type="EMBL" id="CATNWA010015300">
    <property type="protein sequence ID" value="CAI9581725.1"/>
    <property type="molecule type" value="Genomic_DNA"/>
</dbReference>
<organism evidence="2 3">
    <name type="scientific">Staurois parvus</name>
    <dbReference type="NCBI Taxonomy" id="386267"/>
    <lineage>
        <taxon>Eukaryota</taxon>
        <taxon>Metazoa</taxon>
        <taxon>Chordata</taxon>
        <taxon>Craniata</taxon>
        <taxon>Vertebrata</taxon>
        <taxon>Euteleostomi</taxon>
        <taxon>Amphibia</taxon>
        <taxon>Batrachia</taxon>
        <taxon>Anura</taxon>
        <taxon>Neobatrachia</taxon>
        <taxon>Ranoidea</taxon>
        <taxon>Ranidae</taxon>
        <taxon>Staurois</taxon>
    </lineage>
</organism>
<accession>A0ABN9EA01</accession>
<feature type="compositionally biased region" description="Polar residues" evidence="1">
    <location>
        <begin position="27"/>
        <end position="36"/>
    </location>
</feature>
<evidence type="ECO:0000313" key="2">
    <source>
        <dbReference type="EMBL" id="CAI9581725.1"/>
    </source>
</evidence>
<sequence>MVGVTKPGDQKQEMSAKVRIQAGSAIKTGTGTSGLQDTGPRKNHTQGRVCRSEFPLNNTSIISSRCFDLAARLSL</sequence>
<gene>
    <name evidence="2" type="ORF">SPARVUS_LOCUS9544339</name>
</gene>
<feature type="region of interest" description="Disordered" evidence="1">
    <location>
        <begin position="1"/>
        <end position="47"/>
    </location>
</feature>
<dbReference type="Proteomes" id="UP001162483">
    <property type="component" value="Unassembled WGS sequence"/>
</dbReference>
<protein>
    <submittedName>
        <fullName evidence="2">Uncharacterized protein</fullName>
    </submittedName>
</protein>
<comment type="caution">
    <text evidence="2">The sequence shown here is derived from an EMBL/GenBank/DDBJ whole genome shotgun (WGS) entry which is preliminary data.</text>
</comment>
<proteinExistence type="predicted"/>
<evidence type="ECO:0000313" key="3">
    <source>
        <dbReference type="Proteomes" id="UP001162483"/>
    </source>
</evidence>